<organism evidence="1 2">
    <name type="scientific">Endozoicomonas numazuensis</name>
    <dbReference type="NCBI Taxonomy" id="1137799"/>
    <lineage>
        <taxon>Bacteria</taxon>
        <taxon>Pseudomonadati</taxon>
        <taxon>Pseudomonadota</taxon>
        <taxon>Gammaproteobacteria</taxon>
        <taxon>Oceanospirillales</taxon>
        <taxon>Endozoicomonadaceae</taxon>
        <taxon>Endozoicomonas</taxon>
    </lineage>
</organism>
<dbReference type="PANTHER" id="PTHR43544:SF12">
    <property type="entry name" value="NAD(P)-BINDING ROSSMANN-FOLD SUPERFAMILY PROTEIN"/>
    <property type="match status" value="1"/>
</dbReference>
<dbReference type="Proteomes" id="UP000028073">
    <property type="component" value="Unassembled WGS sequence"/>
</dbReference>
<dbReference type="OrthoDB" id="9785826at2"/>
<dbReference type="eggNOG" id="COG1028">
    <property type="taxonomic scope" value="Bacteria"/>
</dbReference>
<dbReference type="PANTHER" id="PTHR43544">
    <property type="entry name" value="SHORT-CHAIN DEHYDROGENASE/REDUCTASE"/>
    <property type="match status" value="1"/>
</dbReference>
<reference evidence="1 2" key="1">
    <citation type="submission" date="2014-06" db="EMBL/GenBank/DDBJ databases">
        <title>Whole Genome Sequences of Three Symbiotic Endozoicomonas Bacteria.</title>
        <authorList>
            <person name="Neave M.J."/>
            <person name="Apprill A."/>
            <person name="Voolstra C.R."/>
        </authorList>
    </citation>
    <scope>NUCLEOTIDE SEQUENCE [LARGE SCALE GENOMIC DNA]</scope>
    <source>
        <strain evidence="1 2">DSM 25634</strain>
    </source>
</reference>
<accession>A0A081NCW8</accession>
<dbReference type="EMBL" id="JOKH01000006">
    <property type="protein sequence ID" value="KEQ16291.1"/>
    <property type="molecule type" value="Genomic_DNA"/>
</dbReference>
<keyword evidence="2" id="KW-1185">Reference proteome</keyword>
<name>A0A081NCW8_9GAMM</name>
<evidence type="ECO:0000313" key="1">
    <source>
        <dbReference type="EMBL" id="KEQ16291.1"/>
    </source>
</evidence>
<dbReference type="Gene3D" id="3.40.50.720">
    <property type="entry name" value="NAD(P)-binding Rossmann-like Domain"/>
    <property type="match status" value="1"/>
</dbReference>
<protein>
    <submittedName>
        <fullName evidence="1">C factor cell-cell signaling protein</fullName>
    </submittedName>
</protein>
<dbReference type="InterPro" id="IPR002347">
    <property type="entry name" value="SDR_fam"/>
</dbReference>
<dbReference type="RefSeq" id="WP_034841171.1">
    <property type="nucleotide sequence ID" value="NZ_JOKH01000006.1"/>
</dbReference>
<dbReference type="SUPFAM" id="SSF51735">
    <property type="entry name" value="NAD(P)-binding Rossmann-fold domains"/>
    <property type="match status" value="1"/>
</dbReference>
<dbReference type="NCBIfam" id="NF006532">
    <property type="entry name" value="PRK09009.1"/>
    <property type="match status" value="1"/>
</dbReference>
<dbReference type="PRINTS" id="PR00081">
    <property type="entry name" value="GDHRDH"/>
</dbReference>
<dbReference type="InterPro" id="IPR051468">
    <property type="entry name" value="Fungal_SecMetab_SDRs"/>
</dbReference>
<sequence length="237" mass="26081">MKILVAGGTGGIGQALIAEILQEIPDAEVHATFFRSVPDINLQDDSVHWHPSDLTDAESVKKLSDLVGPVDWVINAVGMLHTLTQMPEKSITQVNPEFFLKTVEANVLPTLLLARYFMDAFKGSDSARFVALSARVGSISDNRLGGWYSYRASKAALNMILKTLSIEWQRKLPKGCVVAIHPGTVDTRLSEPFQKNVPSDKLFSPRVSAGQILHVIRRLNPDQSGQFLAFDGSVIDW</sequence>
<dbReference type="GO" id="GO:0005737">
    <property type="term" value="C:cytoplasm"/>
    <property type="evidence" value="ECO:0007669"/>
    <property type="project" value="TreeGrafter"/>
</dbReference>
<dbReference type="Pfam" id="PF00106">
    <property type="entry name" value="adh_short"/>
    <property type="match status" value="1"/>
</dbReference>
<comment type="caution">
    <text evidence="1">The sequence shown here is derived from an EMBL/GenBank/DDBJ whole genome shotgun (WGS) entry which is preliminary data.</text>
</comment>
<evidence type="ECO:0000313" key="2">
    <source>
        <dbReference type="Proteomes" id="UP000028073"/>
    </source>
</evidence>
<dbReference type="STRING" id="1137799.GZ78_24105"/>
<proteinExistence type="predicted"/>
<gene>
    <name evidence="1" type="ORF">GZ78_24105</name>
</gene>
<dbReference type="AlphaFoldDB" id="A0A081NCW8"/>
<dbReference type="InterPro" id="IPR036291">
    <property type="entry name" value="NAD(P)-bd_dom_sf"/>
</dbReference>
<dbReference type="GO" id="GO:0016491">
    <property type="term" value="F:oxidoreductase activity"/>
    <property type="evidence" value="ECO:0007669"/>
    <property type="project" value="TreeGrafter"/>
</dbReference>